<dbReference type="Proteomes" id="UP000054925">
    <property type="component" value="Unassembled WGS sequence"/>
</dbReference>
<name>A0A158KUQ2_9BURK</name>
<sequence length="67" mass="7652">MPLPPQLTDDYVNGLFDTGRRAEDVVMPCERCGALPAVKVNQIGEEKRLYAECHHRYNASNWKSWSS</sequence>
<dbReference type="EMBL" id="FCOL02000142">
    <property type="protein sequence ID" value="SAL84872.1"/>
    <property type="molecule type" value="Genomic_DNA"/>
</dbReference>
<keyword evidence="2" id="KW-1185">Reference proteome</keyword>
<protein>
    <submittedName>
        <fullName evidence="1">Uncharacterized protein</fullName>
    </submittedName>
</protein>
<evidence type="ECO:0000313" key="2">
    <source>
        <dbReference type="Proteomes" id="UP000054925"/>
    </source>
</evidence>
<organism evidence="1 2">
    <name type="scientific">Caballeronia terrestris</name>
    <dbReference type="NCBI Taxonomy" id="1226301"/>
    <lineage>
        <taxon>Bacteria</taxon>
        <taxon>Pseudomonadati</taxon>
        <taxon>Pseudomonadota</taxon>
        <taxon>Betaproteobacteria</taxon>
        <taxon>Burkholderiales</taxon>
        <taxon>Burkholderiaceae</taxon>
        <taxon>Caballeronia</taxon>
    </lineage>
</organism>
<accession>A0A158KUQ2</accession>
<evidence type="ECO:0000313" key="1">
    <source>
        <dbReference type="EMBL" id="SAL84872.1"/>
    </source>
</evidence>
<dbReference type="AlphaFoldDB" id="A0A158KUQ2"/>
<gene>
    <name evidence="1" type="ORF">AWB67_06789</name>
</gene>
<comment type="caution">
    <text evidence="1">The sequence shown here is derived from an EMBL/GenBank/DDBJ whole genome shotgun (WGS) entry which is preliminary data.</text>
</comment>
<proteinExistence type="predicted"/>
<reference evidence="1" key="1">
    <citation type="submission" date="2016-01" db="EMBL/GenBank/DDBJ databases">
        <authorList>
            <person name="Peeters C."/>
        </authorList>
    </citation>
    <scope>NUCLEOTIDE SEQUENCE [LARGE SCALE GENOMIC DNA]</scope>
    <source>
        <strain evidence="1">LMG 22937</strain>
    </source>
</reference>